<comment type="caution">
    <text evidence="1">The sequence shown here is derived from an EMBL/GenBank/DDBJ whole genome shotgun (WGS) entry which is preliminary data.</text>
</comment>
<evidence type="ECO:0000313" key="1">
    <source>
        <dbReference type="EMBL" id="GAA4017713.1"/>
    </source>
</evidence>
<dbReference type="SUPFAM" id="SSF53795">
    <property type="entry name" value="PEP carboxykinase-like"/>
    <property type="match status" value="1"/>
</dbReference>
<dbReference type="InterPro" id="IPR027417">
    <property type="entry name" value="P-loop_NTPase"/>
</dbReference>
<sequence>MALTRARLFGLTIESDMALPGLLAADAHAPTDVTVRRGSIEGEPDLVTEGGNFQVRDGREILIEADSAIPESNIRLYLLGSAMGLILHQRGIFPLHANSVEVAGRAIAVSGWSGAGKSTLAAWFHDRGHRLIGDDVCVLVPGDGSVIAHPGVPRLRLWGEAIDLTGRSREGLERAYAGEEWDKWDVPVDSGVVAEGLALGAIYVLEDAAELAIEPLTGAAAAEALFANTYRGGYVGQAGAPGHWRTVTRLLGLVPMFRLRRPFDLTLRDALGEMLLAHATAAVARTVG</sequence>
<name>A0ABP7SXD4_9SPHN</name>
<dbReference type="RefSeq" id="WP_344706889.1">
    <property type="nucleotide sequence ID" value="NZ_BAABBQ010000001.1"/>
</dbReference>
<gene>
    <name evidence="1" type="ORF">GCM10022280_16260</name>
</gene>
<reference evidence="2" key="1">
    <citation type="journal article" date="2019" name="Int. J. Syst. Evol. Microbiol.">
        <title>The Global Catalogue of Microorganisms (GCM) 10K type strain sequencing project: providing services to taxonomists for standard genome sequencing and annotation.</title>
        <authorList>
            <consortium name="The Broad Institute Genomics Platform"/>
            <consortium name="The Broad Institute Genome Sequencing Center for Infectious Disease"/>
            <person name="Wu L."/>
            <person name="Ma J."/>
        </authorList>
    </citation>
    <scope>NUCLEOTIDE SEQUENCE [LARGE SCALE GENOMIC DNA]</scope>
    <source>
        <strain evidence="2">JCM 17563</strain>
    </source>
</reference>
<dbReference type="Gene3D" id="3.40.50.300">
    <property type="entry name" value="P-loop containing nucleotide triphosphate hydrolases"/>
    <property type="match status" value="1"/>
</dbReference>
<dbReference type="EMBL" id="BAABBQ010000001">
    <property type="protein sequence ID" value="GAA4017713.1"/>
    <property type="molecule type" value="Genomic_DNA"/>
</dbReference>
<organism evidence="1 2">
    <name type="scientific">Sphingomonas swuensis</name>
    <dbReference type="NCBI Taxonomy" id="977800"/>
    <lineage>
        <taxon>Bacteria</taxon>
        <taxon>Pseudomonadati</taxon>
        <taxon>Pseudomonadota</taxon>
        <taxon>Alphaproteobacteria</taxon>
        <taxon>Sphingomonadales</taxon>
        <taxon>Sphingomonadaceae</taxon>
        <taxon>Sphingomonas</taxon>
    </lineage>
</organism>
<evidence type="ECO:0000313" key="2">
    <source>
        <dbReference type="Proteomes" id="UP001500235"/>
    </source>
</evidence>
<dbReference type="Proteomes" id="UP001500235">
    <property type="component" value="Unassembled WGS sequence"/>
</dbReference>
<evidence type="ECO:0008006" key="3">
    <source>
        <dbReference type="Google" id="ProtNLM"/>
    </source>
</evidence>
<keyword evidence="2" id="KW-1185">Reference proteome</keyword>
<accession>A0ABP7SXD4</accession>
<protein>
    <recommendedName>
        <fullName evidence="3">HPr kinase/phosphorylase C-terminal domain-containing protein</fullName>
    </recommendedName>
</protein>
<proteinExistence type="predicted"/>